<evidence type="ECO:0000313" key="2">
    <source>
        <dbReference type="EMBL" id="MBX50719.1"/>
    </source>
</evidence>
<feature type="chain" id="PRO_5015168191" evidence="1">
    <location>
        <begin position="21"/>
        <end position="44"/>
    </location>
</feature>
<accession>A0A2P2P7Q5</accession>
<evidence type="ECO:0000256" key="1">
    <source>
        <dbReference type="SAM" id="SignalP"/>
    </source>
</evidence>
<sequence>MLVIVIFFYFSMSWHQHVQGFDKSLPWCNTLANMHSLVEMAIDM</sequence>
<name>A0A2P2P7Q5_RHIMU</name>
<proteinExistence type="predicted"/>
<dbReference type="EMBL" id="GGEC01070235">
    <property type="protein sequence ID" value="MBX50719.1"/>
    <property type="molecule type" value="Transcribed_RNA"/>
</dbReference>
<dbReference type="AlphaFoldDB" id="A0A2P2P7Q5"/>
<protein>
    <submittedName>
        <fullName evidence="2">Uncharacterized protein</fullName>
    </submittedName>
</protein>
<keyword evidence="1" id="KW-0732">Signal</keyword>
<reference evidence="2" key="1">
    <citation type="submission" date="2018-02" db="EMBL/GenBank/DDBJ databases">
        <title>Rhizophora mucronata_Transcriptome.</title>
        <authorList>
            <person name="Meera S.P."/>
            <person name="Sreeshan A."/>
            <person name="Augustine A."/>
        </authorList>
    </citation>
    <scope>NUCLEOTIDE SEQUENCE</scope>
    <source>
        <tissue evidence="2">Leaf</tissue>
    </source>
</reference>
<organism evidence="2">
    <name type="scientific">Rhizophora mucronata</name>
    <name type="common">Asiatic mangrove</name>
    <dbReference type="NCBI Taxonomy" id="61149"/>
    <lineage>
        <taxon>Eukaryota</taxon>
        <taxon>Viridiplantae</taxon>
        <taxon>Streptophyta</taxon>
        <taxon>Embryophyta</taxon>
        <taxon>Tracheophyta</taxon>
        <taxon>Spermatophyta</taxon>
        <taxon>Magnoliopsida</taxon>
        <taxon>eudicotyledons</taxon>
        <taxon>Gunneridae</taxon>
        <taxon>Pentapetalae</taxon>
        <taxon>rosids</taxon>
        <taxon>fabids</taxon>
        <taxon>Malpighiales</taxon>
        <taxon>Rhizophoraceae</taxon>
        <taxon>Rhizophora</taxon>
    </lineage>
</organism>
<feature type="signal peptide" evidence="1">
    <location>
        <begin position="1"/>
        <end position="20"/>
    </location>
</feature>